<reference evidence="3 4" key="3">
    <citation type="journal article" date="2019" name="Int. J. Syst. Evol. Microbiol.">
        <title>Anaerobacillus isosaccharinicus sp. nov., an alkaliphilic bacterium which degrades isosaccharinic acid.</title>
        <authorList>
            <person name="Bassil N.M."/>
            <person name="Lloyd J.R."/>
        </authorList>
    </citation>
    <scope>NUCLEOTIDE SEQUENCE [LARGE SCALE GENOMIC DNA]</scope>
    <source>
        <strain evidence="3 4">NB2006</strain>
    </source>
</reference>
<dbReference type="KEGG" id="aia:AWH56_021315"/>
<gene>
    <name evidence="3" type="ORF">AWH56_021315</name>
    <name evidence="2" type="ORF">AWH56_10685</name>
</gene>
<dbReference type="InterPro" id="IPR000182">
    <property type="entry name" value="GNAT_dom"/>
</dbReference>
<dbReference type="PANTHER" id="PTHR41700">
    <property type="entry name" value="GCN5-RELATED N-ACETYLTRANSFERASE"/>
    <property type="match status" value="1"/>
</dbReference>
<dbReference type="Pfam" id="PF00583">
    <property type="entry name" value="Acetyltransf_1"/>
    <property type="match status" value="1"/>
</dbReference>
<dbReference type="SUPFAM" id="SSF55729">
    <property type="entry name" value="Acyl-CoA N-acyltransferases (Nat)"/>
    <property type="match status" value="1"/>
</dbReference>
<keyword evidence="2" id="KW-0808">Transferase</keyword>
<dbReference type="InterPro" id="IPR038764">
    <property type="entry name" value="GNAT_N_AcTrfase_prd"/>
</dbReference>
<dbReference type="Gene3D" id="3.40.630.30">
    <property type="match status" value="1"/>
</dbReference>
<keyword evidence="4" id="KW-1185">Reference proteome</keyword>
<evidence type="ECO:0000259" key="1">
    <source>
        <dbReference type="PROSITE" id="PS51186"/>
    </source>
</evidence>
<evidence type="ECO:0000313" key="2">
    <source>
        <dbReference type="EMBL" id="OIJ18013.1"/>
    </source>
</evidence>
<dbReference type="GO" id="GO:0016747">
    <property type="term" value="F:acyltransferase activity, transferring groups other than amino-acyl groups"/>
    <property type="evidence" value="ECO:0007669"/>
    <property type="project" value="InterPro"/>
</dbReference>
<dbReference type="PANTHER" id="PTHR41700:SF1">
    <property type="entry name" value="N-ACETYLTRANSFERASE DOMAIN-CONTAINING PROTEIN"/>
    <property type="match status" value="1"/>
</dbReference>
<dbReference type="InterPro" id="IPR016181">
    <property type="entry name" value="Acyl_CoA_acyltransferase"/>
</dbReference>
<dbReference type="PROSITE" id="PS51186">
    <property type="entry name" value="GNAT"/>
    <property type="match status" value="1"/>
</dbReference>
<protein>
    <submittedName>
        <fullName evidence="2">GNAT family N-acetyltransferase</fullName>
    </submittedName>
</protein>
<accession>A0A1S2M0I4</accession>
<sequence>MNLSSLTIRSLSTVEELQKVRNLEVKIWSMEDSVSVNHTIAAIKNGGLVIGAFLNENLVGFQYSFPGYDGKKVYLCSHSLGIDPEYRKFGIGEKLKIAQREVALEKGYDLITWTYDPLETVNGYLNLHKLRAVCSSYLENAYGDMDDNLNGGLPTDRFLVEWHIKDPVKKKTISVEAKPPVAITTSVQNGYLVPEKNHLDYKETTIVVPVPGNFQELKKYDFTLALLWREMTREVFSHYLQFGWTVTDLRKDDEIEQQYLYVLHKKKVG</sequence>
<feature type="domain" description="N-acetyltransferase" evidence="1">
    <location>
        <begin position="6"/>
        <end position="174"/>
    </location>
</feature>
<reference evidence="3" key="4">
    <citation type="submission" date="2020-10" db="EMBL/GenBank/DDBJ databases">
        <authorList>
            <person name="Bassil N.M."/>
            <person name="Lloyd J.R."/>
        </authorList>
    </citation>
    <scope>NUCLEOTIDE SEQUENCE</scope>
    <source>
        <strain evidence="3">NB2006</strain>
    </source>
</reference>
<organism evidence="2 4">
    <name type="scientific">Anaerobacillus isosaccharinicus</name>
    <dbReference type="NCBI Taxonomy" id="1532552"/>
    <lineage>
        <taxon>Bacteria</taxon>
        <taxon>Bacillati</taxon>
        <taxon>Bacillota</taxon>
        <taxon>Bacilli</taxon>
        <taxon>Bacillales</taxon>
        <taxon>Bacillaceae</taxon>
        <taxon>Anaerobacillus</taxon>
    </lineage>
</organism>
<dbReference type="OrthoDB" id="9797990at2"/>
<name>A0A1S2M0I4_9BACI</name>
<dbReference type="Proteomes" id="UP000180175">
    <property type="component" value="Chromosome"/>
</dbReference>
<proteinExistence type="predicted"/>
<evidence type="ECO:0000313" key="3">
    <source>
        <dbReference type="EMBL" id="QOY35210.1"/>
    </source>
</evidence>
<reference evidence="2 4" key="1">
    <citation type="submission" date="2016-10" db="EMBL/GenBank/DDBJ databases">
        <title>Draft genome sequences of four alkaliphilic bacteria belonging to the Anaerobacillus genus.</title>
        <authorList>
            <person name="Bassil N.M."/>
            <person name="Lloyd J.R."/>
        </authorList>
    </citation>
    <scope>NUCLEOTIDE SEQUENCE [LARGE SCALE GENOMIC DNA]</scope>
    <source>
        <strain evidence="2 4">NB2006</strain>
    </source>
</reference>
<dbReference type="AlphaFoldDB" id="A0A1S2M0I4"/>
<dbReference type="RefSeq" id="WP_071317134.1">
    <property type="nucleotide sequence ID" value="NZ_CP063356.2"/>
</dbReference>
<reference evidence="3 4" key="2">
    <citation type="journal article" date="2017" name="Genome Announc.">
        <title>Draft Genome Sequences of Four Alkaliphilic Bacteria Belonging to the Anaerobacillus Genus.</title>
        <authorList>
            <person name="Bassil N.M."/>
            <person name="Lloyd J.R."/>
        </authorList>
    </citation>
    <scope>NUCLEOTIDE SEQUENCE [LARGE SCALE GENOMIC DNA]</scope>
    <source>
        <strain evidence="3 4">NB2006</strain>
    </source>
</reference>
<evidence type="ECO:0000313" key="4">
    <source>
        <dbReference type="Proteomes" id="UP000180175"/>
    </source>
</evidence>
<dbReference type="EMBL" id="CP063356">
    <property type="protein sequence ID" value="QOY35210.1"/>
    <property type="molecule type" value="Genomic_DNA"/>
</dbReference>
<dbReference type="EMBL" id="LQXD01000095">
    <property type="protein sequence ID" value="OIJ18013.1"/>
    <property type="molecule type" value="Genomic_DNA"/>
</dbReference>
<dbReference type="CDD" id="cd04301">
    <property type="entry name" value="NAT_SF"/>
    <property type="match status" value="1"/>
</dbReference>